<sequence length="304" mass="33968">MMIGKYFVRKLHTSFSLFNVEKSMLATLRKKTGYTFSNCKKALELHNNDLTKAEEWLKQQAQSLGWSKATKLQGRQATQGLVGVLIKNNTAALVEVNCETDFVARNEHFQNMVHNVANTCIQHAPKPQGDRIVKVCFDTEQLKDLKTNDGKSLSDHLALMIGTVGENAVLKRAMCFKVDDNVHLSSYAHPAGNNGTETLMGRFGGVIALKQNIDKEVNLDELGKKLCQHVVGLDPKKVGCSSDIPEKNVEDETCLIYQEYLHDENFSVKEILEENGVEVVDFKRFGCGETGTMEQPLENVETCQ</sequence>
<evidence type="ECO:0000313" key="8">
    <source>
        <dbReference type="RefSeq" id="XP_017769740.1"/>
    </source>
</evidence>
<evidence type="ECO:0000256" key="5">
    <source>
        <dbReference type="RuleBase" id="RU000642"/>
    </source>
</evidence>
<dbReference type="NCBIfam" id="TIGR00116">
    <property type="entry name" value="tsf"/>
    <property type="match status" value="1"/>
</dbReference>
<dbReference type="InterPro" id="IPR014039">
    <property type="entry name" value="Transl_elong_EFTs/EF1B_dimer"/>
</dbReference>
<keyword evidence="4" id="KW-0496">Mitochondrion</keyword>
<evidence type="ECO:0000256" key="3">
    <source>
        <dbReference type="ARBA" id="ARBA00022917"/>
    </source>
</evidence>
<name>A0ABM1M590_NICVS</name>
<feature type="domain" description="Translation elongation factor EFTs/EF1B dimerisation" evidence="6">
    <location>
        <begin position="91"/>
        <end position="252"/>
    </location>
</feature>
<dbReference type="SUPFAM" id="SSF54713">
    <property type="entry name" value="Elongation factor Ts (EF-Ts), dimerisation domain"/>
    <property type="match status" value="2"/>
</dbReference>
<evidence type="ECO:0000256" key="4">
    <source>
        <dbReference type="HAMAP-Rule" id="MF_03135"/>
    </source>
</evidence>
<evidence type="ECO:0000256" key="2">
    <source>
        <dbReference type="ARBA" id="ARBA00022768"/>
    </source>
</evidence>
<dbReference type="Pfam" id="PF25025">
    <property type="entry name" value="EF-Ts_N"/>
    <property type="match status" value="1"/>
</dbReference>
<dbReference type="HAMAP" id="MF_00050">
    <property type="entry name" value="EF_Ts"/>
    <property type="match status" value="1"/>
</dbReference>
<dbReference type="InterPro" id="IPR018101">
    <property type="entry name" value="Transl_elong_Ts_CS"/>
</dbReference>
<comment type="similarity">
    <text evidence="1 4 5">Belongs to the EF-Ts family.</text>
</comment>
<comment type="subcellular location">
    <subcellularLocation>
        <location evidence="4">Mitochondrion</location>
    </subcellularLocation>
</comment>
<keyword evidence="7" id="KW-1185">Reference proteome</keyword>
<keyword evidence="2 4" id="KW-0251">Elongation factor</keyword>
<dbReference type="Pfam" id="PF00889">
    <property type="entry name" value="EF_TS"/>
    <property type="match status" value="1"/>
</dbReference>
<dbReference type="GO" id="GO:0003746">
    <property type="term" value="F:translation elongation factor activity"/>
    <property type="evidence" value="ECO:0007669"/>
    <property type="project" value="UniProtKB-KW"/>
</dbReference>
<protein>
    <recommendedName>
        <fullName evidence="4">Elongation factor Ts, mitochondrial</fullName>
        <shortName evidence="4">EF-Ts</shortName>
        <shortName evidence="4">EF-TsMt</shortName>
    </recommendedName>
</protein>
<evidence type="ECO:0000256" key="1">
    <source>
        <dbReference type="ARBA" id="ARBA00005532"/>
    </source>
</evidence>
<dbReference type="Gene3D" id="3.30.479.20">
    <property type="entry name" value="Elongation factor Ts, dimerisation domain"/>
    <property type="match status" value="2"/>
</dbReference>
<evidence type="ECO:0000259" key="6">
    <source>
        <dbReference type="Pfam" id="PF00889"/>
    </source>
</evidence>
<dbReference type="SUPFAM" id="SSF46934">
    <property type="entry name" value="UBA-like"/>
    <property type="match status" value="1"/>
</dbReference>
<dbReference type="GeneID" id="108557649"/>
<comment type="function">
    <text evidence="4 5">Associates with the EF-Tu.GDP complex and induces the exchange of GDP to GTP. It remains bound to the aminoacyl-tRNA.EF-Tu.GTP complex up to the GTP hydrolysis stage on the ribosome.</text>
</comment>
<dbReference type="RefSeq" id="XP_017769740.1">
    <property type="nucleotide sequence ID" value="XM_017914251.1"/>
</dbReference>
<dbReference type="PANTHER" id="PTHR11741">
    <property type="entry name" value="ELONGATION FACTOR TS"/>
    <property type="match status" value="1"/>
</dbReference>
<dbReference type="InterPro" id="IPR009060">
    <property type="entry name" value="UBA-like_sf"/>
</dbReference>
<dbReference type="Proteomes" id="UP000695000">
    <property type="component" value="Unplaced"/>
</dbReference>
<gene>
    <name evidence="8" type="primary">LOC108557649</name>
</gene>
<keyword evidence="3 4" id="KW-0648">Protein biosynthesis</keyword>
<dbReference type="CDD" id="cd14275">
    <property type="entry name" value="UBA_EF-Ts"/>
    <property type="match status" value="1"/>
</dbReference>
<proteinExistence type="inferred from homology"/>
<evidence type="ECO:0000313" key="7">
    <source>
        <dbReference type="Proteomes" id="UP000695000"/>
    </source>
</evidence>
<dbReference type="PANTHER" id="PTHR11741:SF0">
    <property type="entry name" value="ELONGATION FACTOR TS, MITOCHONDRIAL"/>
    <property type="match status" value="1"/>
</dbReference>
<organism evidence="7 8">
    <name type="scientific">Nicrophorus vespilloides</name>
    <name type="common">Boreal carrion beetle</name>
    <dbReference type="NCBI Taxonomy" id="110193"/>
    <lineage>
        <taxon>Eukaryota</taxon>
        <taxon>Metazoa</taxon>
        <taxon>Ecdysozoa</taxon>
        <taxon>Arthropoda</taxon>
        <taxon>Hexapoda</taxon>
        <taxon>Insecta</taxon>
        <taxon>Pterygota</taxon>
        <taxon>Neoptera</taxon>
        <taxon>Endopterygota</taxon>
        <taxon>Coleoptera</taxon>
        <taxon>Polyphaga</taxon>
        <taxon>Staphyliniformia</taxon>
        <taxon>Silphidae</taxon>
        <taxon>Nicrophorinae</taxon>
        <taxon>Nicrophorus</taxon>
    </lineage>
</organism>
<accession>A0ABM1M590</accession>
<dbReference type="InterPro" id="IPR036402">
    <property type="entry name" value="EF-Ts_dimer_sf"/>
</dbReference>
<dbReference type="PROSITE" id="PS01127">
    <property type="entry name" value="EF_TS_2"/>
    <property type="match status" value="1"/>
</dbReference>
<reference evidence="8" key="1">
    <citation type="submission" date="2025-08" db="UniProtKB">
        <authorList>
            <consortium name="RefSeq"/>
        </authorList>
    </citation>
    <scope>IDENTIFICATION</scope>
    <source>
        <tissue evidence="8">Whole Larva</tissue>
    </source>
</reference>
<dbReference type="Gene3D" id="1.10.8.10">
    <property type="entry name" value="DNA helicase RuvA subunit, C-terminal domain"/>
    <property type="match status" value="1"/>
</dbReference>
<dbReference type="InterPro" id="IPR001816">
    <property type="entry name" value="Transl_elong_EFTs/EF1B"/>
</dbReference>